<feature type="domain" description="EngC GTPase" evidence="11">
    <location>
        <begin position="90"/>
        <end position="237"/>
    </location>
</feature>
<keyword evidence="8 10" id="KW-0694">RNA-binding</keyword>
<dbReference type="Pfam" id="PF03193">
    <property type="entry name" value="RsgA_GTPase"/>
    <property type="match status" value="1"/>
</dbReference>
<comment type="subcellular location">
    <subcellularLocation>
        <location evidence="10">Cytoplasm</location>
    </subcellularLocation>
</comment>
<comment type="cofactor">
    <cofactor evidence="10">
        <name>Zn(2+)</name>
        <dbReference type="ChEBI" id="CHEBI:29105"/>
    </cofactor>
    <text evidence="10">Binds 1 zinc ion per subunit.</text>
</comment>
<name>A0A347ZPV7_9CHLR</name>
<dbReference type="GO" id="GO:0005737">
    <property type="term" value="C:cytoplasm"/>
    <property type="evidence" value="ECO:0007669"/>
    <property type="project" value="UniProtKB-SubCell"/>
</dbReference>
<feature type="domain" description="CP-type G" evidence="12">
    <location>
        <begin position="81"/>
        <end position="239"/>
    </location>
</feature>
<dbReference type="Gene3D" id="1.10.40.50">
    <property type="entry name" value="Probable gtpase engc, domain 3"/>
    <property type="match status" value="1"/>
</dbReference>
<evidence type="ECO:0000256" key="8">
    <source>
        <dbReference type="ARBA" id="ARBA00022884"/>
    </source>
</evidence>
<dbReference type="GO" id="GO:0042274">
    <property type="term" value="P:ribosomal small subunit biogenesis"/>
    <property type="evidence" value="ECO:0007669"/>
    <property type="project" value="UniProtKB-UniRule"/>
</dbReference>
<dbReference type="PANTHER" id="PTHR32120">
    <property type="entry name" value="SMALL RIBOSOMAL SUBUNIT BIOGENESIS GTPASE RSGA"/>
    <property type="match status" value="1"/>
</dbReference>
<keyword evidence="9 10" id="KW-0342">GTP-binding</keyword>
<dbReference type="Gene3D" id="2.40.50.140">
    <property type="entry name" value="Nucleic acid-binding proteins"/>
    <property type="match status" value="1"/>
</dbReference>
<dbReference type="GO" id="GO:0005525">
    <property type="term" value="F:GTP binding"/>
    <property type="evidence" value="ECO:0007669"/>
    <property type="project" value="UniProtKB-UniRule"/>
</dbReference>
<dbReference type="GO" id="GO:0003924">
    <property type="term" value="F:GTPase activity"/>
    <property type="evidence" value="ECO:0007669"/>
    <property type="project" value="UniProtKB-UniRule"/>
</dbReference>
<feature type="binding site" evidence="10">
    <location>
        <position position="268"/>
    </location>
    <ligand>
        <name>Zn(2+)</name>
        <dbReference type="ChEBI" id="CHEBI:29105"/>
    </ligand>
</feature>
<evidence type="ECO:0000256" key="6">
    <source>
        <dbReference type="ARBA" id="ARBA00022801"/>
    </source>
</evidence>
<evidence type="ECO:0000259" key="11">
    <source>
        <dbReference type="PROSITE" id="PS50936"/>
    </source>
</evidence>
<evidence type="ECO:0000256" key="3">
    <source>
        <dbReference type="ARBA" id="ARBA00022723"/>
    </source>
</evidence>
<dbReference type="PANTHER" id="PTHR32120:SF11">
    <property type="entry name" value="SMALL RIBOSOMAL SUBUNIT BIOGENESIS GTPASE RSGA 1, MITOCHONDRIAL-RELATED"/>
    <property type="match status" value="1"/>
</dbReference>
<dbReference type="InterPro" id="IPR030378">
    <property type="entry name" value="G_CP_dom"/>
</dbReference>
<keyword evidence="2 10" id="KW-0690">Ribosome biogenesis</keyword>
<accession>A0A347ZPV7</accession>
<keyword evidence="14" id="KW-1185">Reference proteome</keyword>
<evidence type="ECO:0000256" key="4">
    <source>
        <dbReference type="ARBA" id="ARBA00022730"/>
    </source>
</evidence>
<evidence type="ECO:0000256" key="1">
    <source>
        <dbReference type="ARBA" id="ARBA00022490"/>
    </source>
</evidence>
<evidence type="ECO:0000256" key="2">
    <source>
        <dbReference type="ARBA" id="ARBA00022517"/>
    </source>
</evidence>
<keyword evidence="4 10" id="KW-0699">rRNA-binding</keyword>
<dbReference type="InterPro" id="IPR027417">
    <property type="entry name" value="P-loop_NTPase"/>
</dbReference>
<protein>
    <recommendedName>
        <fullName evidence="10">Small ribosomal subunit biogenesis GTPase RsgA</fullName>
        <ecNumber evidence="10">3.6.1.-</ecNumber>
    </recommendedName>
</protein>
<dbReference type="InterPro" id="IPR010914">
    <property type="entry name" value="RsgA_GTPase_dom"/>
</dbReference>
<evidence type="ECO:0000259" key="12">
    <source>
        <dbReference type="PROSITE" id="PS51721"/>
    </source>
</evidence>
<evidence type="ECO:0000313" key="14">
    <source>
        <dbReference type="Proteomes" id="UP000256388"/>
    </source>
</evidence>
<dbReference type="SUPFAM" id="SSF52540">
    <property type="entry name" value="P-loop containing nucleoside triphosphate hydrolases"/>
    <property type="match status" value="1"/>
</dbReference>
<keyword evidence="7 10" id="KW-0862">Zinc</keyword>
<dbReference type="InterPro" id="IPR012340">
    <property type="entry name" value="NA-bd_OB-fold"/>
</dbReference>
<dbReference type="InterPro" id="IPR031944">
    <property type="entry name" value="RsgA_N"/>
</dbReference>
<feature type="binding site" evidence="10">
    <location>
        <begin position="130"/>
        <end position="133"/>
    </location>
    <ligand>
        <name>GTP</name>
        <dbReference type="ChEBI" id="CHEBI:37565"/>
    </ligand>
</feature>
<dbReference type="InterPro" id="IPR004881">
    <property type="entry name" value="Ribosome_biogen_GTPase_RsgA"/>
</dbReference>
<dbReference type="Gene3D" id="3.40.50.300">
    <property type="entry name" value="P-loop containing nucleotide triphosphate hydrolases"/>
    <property type="match status" value="1"/>
</dbReference>
<reference evidence="13 14" key="1">
    <citation type="submission" date="2018-08" db="EMBL/GenBank/DDBJ databases">
        <title>Genomic Encyclopedia of Type Strains, Phase IV (KMG-IV): sequencing the most valuable type-strain genomes for metagenomic binning, comparative biology and taxonomic classification.</title>
        <authorList>
            <person name="Goeker M."/>
        </authorList>
    </citation>
    <scope>NUCLEOTIDE SEQUENCE [LARGE SCALE GENOMIC DNA]</scope>
    <source>
        <strain evidence="13 14">DSM 23923</strain>
    </source>
</reference>
<feature type="binding site" evidence="10">
    <location>
        <begin position="181"/>
        <end position="189"/>
    </location>
    <ligand>
        <name>GTP</name>
        <dbReference type="ChEBI" id="CHEBI:37565"/>
    </ligand>
</feature>
<feature type="binding site" evidence="10">
    <location>
        <position position="276"/>
    </location>
    <ligand>
        <name>Zn(2+)</name>
        <dbReference type="ChEBI" id="CHEBI:29105"/>
    </ligand>
</feature>
<evidence type="ECO:0000256" key="10">
    <source>
        <dbReference type="HAMAP-Rule" id="MF_01820"/>
    </source>
</evidence>
<gene>
    <name evidence="10" type="primary">rsgA</name>
    <name evidence="13" type="ORF">DFR64_2995</name>
</gene>
<feature type="binding site" evidence="10">
    <location>
        <position position="270"/>
    </location>
    <ligand>
        <name>Zn(2+)</name>
        <dbReference type="ChEBI" id="CHEBI:29105"/>
    </ligand>
</feature>
<evidence type="ECO:0000313" key="13">
    <source>
        <dbReference type="EMBL" id="REG04647.1"/>
    </source>
</evidence>
<dbReference type="PROSITE" id="PS51721">
    <property type="entry name" value="G_CP"/>
    <property type="match status" value="1"/>
</dbReference>
<evidence type="ECO:0000256" key="5">
    <source>
        <dbReference type="ARBA" id="ARBA00022741"/>
    </source>
</evidence>
<feature type="binding site" evidence="10">
    <location>
        <position position="263"/>
    </location>
    <ligand>
        <name>Zn(2+)</name>
        <dbReference type="ChEBI" id="CHEBI:29105"/>
    </ligand>
</feature>
<dbReference type="NCBIfam" id="TIGR00157">
    <property type="entry name" value="ribosome small subunit-dependent GTPase A"/>
    <property type="match status" value="1"/>
</dbReference>
<dbReference type="Pfam" id="PF16745">
    <property type="entry name" value="RsgA_N"/>
    <property type="match status" value="1"/>
</dbReference>
<dbReference type="GO" id="GO:0019843">
    <property type="term" value="F:rRNA binding"/>
    <property type="evidence" value="ECO:0007669"/>
    <property type="project" value="UniProtKB-KW"/>
</dbReference>
<evidence type="ECO:0000256" key="7">
    <source>
        <dbReference type="ARBA" id="ARBA00022833"/>
    </source>
</evidence>
<comment type="subunit">
    <text evidence="10">Monomer. Associates with 30S ribosomal subunit, binds 16S rRNA.</text>
</comment>
<dbReference type="SUPFAM" id="SSF50249">
    <property type="entry name" value="Nucleic acid-binding proteins"/>
    <property type="match status" value="1"/>
</dbReference>
<comment type="caution">
    <text evidence="13">The sequence shown here is derived from an EMBL/GenBank/DDBJ whole genome shotgun (WGS) entry which is preliminary data.</text>
</comment>
<dbReference type="OrthoDB" id="9809485at2"/>
<dbReference type="AlphaFoldDB" id="A0A347ZPV7"/>
<comment type="function">
    <text evidence="10">One of several proteins that assist in the late maturation steps of the functional core of the 30S ribosomal subunit. Helps release RbfA from mature subunits. May play a role in the assembly of ribosomal proteins into the subunit. Circularly permuted GTPase that catalyzes slow GTP hydrolysis, GTPase activity is stimulated by the 30S ribosomal subunit.</text>
</comment>
<dbReference type="EC" id="3.6.1.-" evidence="10"/>
<dbReference type="HAMAP" id="MF_01820">
    <property type="entry name" value="GTPase_RsgA"/>
    <property type="match status" value="1"/>
</dbReference>
<keyword evidence="1 10" id="KW-0963">Cytoplasm</keyword>
<dbReference type="EMBL" id="QUMS01000006">
    <property type="protein sequence ID" value="REG04647.1"/>
    <property type="molecule type" value="Genomic_DNA"/>
</dbReference>
<sequence length="304" mass="33833">MNASPSKGLVVRQQAGFYTVDVGGKEITCKLRGKFKQLRANEDLVAIGDWVLFSLLSDESGVIEEILPRQNAFFRLAPSARGDYKQILIANIDQIFFVFSCAEPEPSMRMLDRFLVIAEKQKIPPVIVANKVDLIGEEQAHRLFSVYEDLGYPLLLTSAHEKINIDPLREYLIGRTSAFSGPSGVGKSSLLNRVQPDLGAQIGRLKASSGKGRHTTVVRQLIPLKDGGYVADMPGLRSLSLWDTEPEELDGYFPEMRDLVADCQYNNCSHIMEPGCAIKEAVQKGKIDPARYDSYIRLRQGDDL</sequence>
<organism evidence="13 14">
    <name type="scientific">Pelolinea submarina</name>
    <dbReference type="NCBI Taxonomy" id="913107"/>
    <lineage>
        <taxon>Bacteria</taxon>
        <taxon>Bacillati</taxon>
        <taxon>Chloroflexota</taxon>
        <taxon>Anaerolineae</taxon>
        <taxon>Anaerolineales</taxon>
        <taxon>Anaerolineaceae</taxon>
        <taxon>Pelolinea</taxon>
    </lineage>
</organism>
<dbReference type="CDD" id="cd04466">
    <property type="entry name" value="S1_YloQ_GTPase"/>
    <property type="match status" value="1"/>
</dbReference>
<comment type="similarity">
    <text evidence="10">Belongs to the TRAFAC class YlqF/YawG GTPase family. RsgA subfamily.</text>
</comment>
<keyword evidence="3 10" id="KW-0479">Metal-binding</keyword>
<dbReference type="RefSeq" id="WP_116226243.1">
    <property type="nucleotide sequence ID" value="NZ_AP018437.1"/>
</dbReference>
<dbReference type="Proteomes" id="UP000256388">
    <property type="component" value="Unassembled WGS sequence"/>
</dbReference>
<proteinExistence type="inferred from homology"/>
<keyword evidence="6 10" id="KW-0378">Hydrolase</keyword>
<evidence type="ECO:0000256" key="9">
    <source>
        <dbReference type="ARBA" id="ARBA00023134"/>
    </source>
</evidence>
<dbReference type="GO" id="GO:0046872">
    <property type="term" value="F:metal ion binding"/>
    <property type="evidence" value="ECO:0007669"/>
    <property type="project" value="UniProtKB-KW"/>
</dbReference>
<dbReference type="CDD" id="cd01854">
    <property type="entry name" value="YjeQ_EngC"/>
    <property type="match status" value="1"/>
</dbReference>
<keyword evidence="5 10" id="KW-0547">Nucleotide-binding</keyword>
<dbReference type="PROSITE" id="PS50936">
    <property type="entry name" value="ENGC_GTPASE"/>
    <property type="match status" value="1"/>
</dbReference>